<dbReference type="Pfam" id="PF12794">
    <property type="entry name" value="MscS_TM"/>
    <property type="match status" value="1"/>
</dbReference>
<dbReference type="SUPFAM" id="SSF82861">
    <property type="entry name" value="Mechanosensitive channel protein MscS (YggB), transmembrane region"/>
    <property type="match status" value="1"/>
</dbReference>
<dbReference type="SUPFAM" id="SSF50182">
    <property type="entry name" value="Sm-like ribonucleoproteins"/>
    <property type="match status" value="1"/>
</dbReference>
<dbReference type="InterPro" id="IPR010920">
    <property type="entry name" value="LSM_dom_sf"/>
</dbReference>
<dbReference type="PANTHER" id="PTHR30347">
    <property type="entry name" value="POTASSIUM CHANNEL RELATED"/>
    <property type="match status" value="1"/>
</dbReference>
<dbReference type="Gene3D" id="2.30.30.60">
    <property type="match status" value="1"/>
</dbReference>
<dbReference type="InterPro" id="IPR024393">
    <property type="entry name" value="MscS_porin"/>
</dbReference>
<feature type="transmembrane region" description="Helical" evidence="8">
    <location>
        <begin position="931"/>
        <end position="957"/>
    </location>
</feature>
<evidence type="ECO:0000256" key="2">
    <source>
        <dbReference type="ARBA" id="ARBA00008017"/>
    </source>
</evidence>
<evidence type="ECO:0000256" key="5">
    <source>
        <dbReference type="ARBA" id="ARBA00022989"/>
    </source>
</evidence>
<dbReference type="EMBL" id="CP036433">
    <property type="protein sequence ID" value="QDU95148.1"/>
    <property type="molecule type" value="Genomic_DNA"/>
</dbReference>
<evidence type="ECO:0000256" key="4">
    <source>
        <dbReference type="ARBA" id="ARBA00022692"/>
    </source>
</evidence>
<feature type="transmembrane region" description="Helical" evidence="8">
    <location>
        <begin position="543"/>
        <end position="562"/>
    </location>
</feature>
<dbReference type="PANTHER" id="PTHR30347:SF1">
    <property type="entry name" value="MECHANOSENSITIVE CHANNEL MSCK"/>
    <property type="match status" value="1"/>
</dbReference>
<keyword evidence="6 8" id="KW-0472">Membrane</keyword>
<feature type="chain" id="PRO_5022104244" evidence="9">
    <location>
        <begin position="32"/>
        <end position="1129"/>
    </location>
</feature>
<evidence type="ECO:0000256" key="7">
    <source>
        <dbReference type="SAM" id="Coils"/>
    </source>
</evidence>
<feature type="domain" description="Mechanosensitive ion channel MscS" evidence="10">
    <location>
        <begin position="945"/>
        <end position="1010"/>
    </location>
</feature>
<dbReference type="Gene3D" id="1.10.287.1260">
    <property type="match status" value="1"/>
</dbReference>
<evidence type="ECO:0000313" key="15">
    <source>
        <dbReference type="Proteomes" id="UP000317648"/>
    </source>
</evidence>
<keyword evidence="7" id="KW-0175">Coiled coil</keyword>
<evidence type="ECO:0000256" key="9">
    <source>
        <dbReference type="SAM" id="SignalP"/>
    </source>
</evidence>
<evidence type="ECO:0000259" key="10">
    <source>
        <dbReference type="Pfam" id="PF00924"/>
    </source>
</evidence>
<organism evidence="14 15">
    <name type="scientific">Lignipirellula cremea</name>
    <dbReference type="NCBI Taxonomy" id="2528010"/>
    <lineage>
        <taxon>Bacteria</taxon>
        <taxon>Pseudomonadati</taxon>
        <taxon>Planctomycetota</taxon>
        <taxon>Planctomycetia</taxon>
        <taxon>Pirellulales</taxon>
        <taxon>Pirellulaceae</taxon>
        <taxon>Lignipirellula</taxon>
    </lineage>
</organism>
<evidence type="ECO:0000256" key="3">
    <source>
        <dbReference type="ARBA" id="ARBA00022475"/>
    </source>
</evidence>
<feature type="transmembrane region" description="Helical" evidence="8">
    <location>
        <begin position="582"/>
        <end position="600"/>
    </location>
</feature>
<accession>A0A518DTL7</accession>
<dbReference type="InterPro" id="IPR011066">
    <property type="entry name" value="MscS_channel_C_sf"/>
</dbReference>
<dbReference type="InterPro" id="IPR006685">
    <property type="entry name" value="MscS_channel_2nd"/>
</dbReference>
<gene>
    <name evidence="14" type="primary">mscM</name>
    <name evidence="14" type="ORF">Pla8534_29600</name>
</gene>
<keyword evidence="9" id="KW-0732">Signal</keyword>
<keyword evidence="15" id="KW-1185">Reference proteome</keyword>
<feature type="transmembrane region" description="Helical" evidence="8">
    <location>
        <begin position="702"/>
        <end position="724"/>
    </location>
</feature>
<evidence type="ECO:0000259" key="13">
    <source>
        <dbReference type="Pfam" id="PF21082"/>
    </source>
</evidence>
<reference evidence="14 15" key="1">
    <citation type="submission" date="2019-02" db="EMBL/GenBank/DDBJ databases">
        <title>Deep-cultivation of Planctomycetes and their phenomic and genomic characterization uncovers novel biology.</title>
        <authorList>
            <person name="Wiegand S."/>
            <person name="Jogler M."/>
            <person name="Boedeker C."/>
            <person name="Pinto D."/>
            <person name="Vollmers J."/>
            <person name="Rivas-Marin E."/>
            <person name="Kohn T."/>
            <person name="Peeters S.H."/>
            <person name="Heuer A."/>
            <person name="Rast P."/>
            <person name="Oberbeckmann S."/>
            <person name="Bunk B."/>
            <person name="Jeske O."/>
            <person name="Meyerdierks A."/>
            <person name="Storesund J.E."/>
            <person name="Kallscheuer N."/>
            <person name="Luecker S."/>
            <person name="Lage O.M."/>
            <person name="Pohl T."/>
            <person name="Merkel B.J."/>
            <person name="Hornburger P."/>
            <person name="Mueller R.-W."/>
            <person name="Bruemmer F."/>
            <person name="Labrenz M."/>
            <person name="Spormann A.M."/>
            <person name="Op den Camp H."/>
            <person name="Overmann J."/>
            <person name="Amann R."/>
            <person name="Jetten M.S.M."/>
            <person name="Mascher T."/>
            <person name="Medema M.H."/>
            <person name="Devos D.P."/>
            <person name="Kaster A.-K."/>
            <person name="Ovreas L."/>
            <person name="Rohde M."/>
            <person name="Galperin M.Y."/>
            <person name="Jogler C."/>
        </authorList>
    </citation>
    <scope>NUCLEOTIDE SEQUENCE [LARGE SCALE GENOMIC DNA]</scope>
    <source>
        <strain evidence="14 15">Pla85_3_4</strain>
    </source>
</reference>
<comment type="similarity">
    <text evidence="2">Belongs to the MscS (TC 1.A.23) family.</text>
</comment>
<dbReference type="GO" id="GO:0008381">
    <property type="term" value="F:mechanosensitive monoatomic ion channel activity"/>
    <property type="evidence" value="ECO:0007669"/>
    <property type="project" value="UniProtKB-ARBA"/>
</dbReference>
<proteinExistence type="inferred from homology"/>
<feature type="coiled-coil region" evidence="7">
    <location>
        <begin position="196"/>
        <end position="327"/>
    </location>
</feature>
<dbReference type="GO" id="GO:0005886">
    <property type="term" value="C:plasma membrane"/>
    <property type="evidence" value="ECO:0007669"/>
    <property type="project" value="UniProtKB-SubCell"/>
</dbReference>
<evidence type="ECO:0000256" key="8">
    <source>
        <dbReference type="SAM" id="Phobius"/>
    </source>
</evidence>
<dbReference type="KEGG" id="lcre:Pla8534_29600"/>
<keyword evidence="4 8" id="KW-0812">Transmembrane</keyword>
<dbReference type="RefSeq" id="WP_145053916.1">
    <property type="nucleotide sequence ID" value="NZ_CP036433.1"/>
</dbReference>
<evidence type="ECO:0000259" key="12">
    <source>
        <dbReference type="Pfam" id="PF12795"/>
    </source>
</evidence>
<dbReference type="SUPFAM" id="SSF82689">
    <property type="entry name" value="Mechanosensitive channel protein MscS (YggB), C-terminal domain"/>
    <property type="match status" value="1"/>
</dbReference>
<evidence type="ECO:0000313" key="14">
    <source>
        <dbReference type="EMBL" id="QDU95148.1"/>
    </source>
</evidence>
<feature type="domain" description="Mechanosensitive ion channel MscS C-terminal" evidence="13">
    <location>
        <begin position="1019"/>
        <end position="1101"/>
    </location>
</feature>
<dbReference type="InterPro" id="IPR023408">
    <property type="entry name" value="MscS_beta-dom_sf"/>
</dbReference>
<feature type="signal peptide" evidence="9">
    <location>
        <begin position="1"/>
        <end position="31"/>
    </location>
</feature>
<dbReference type="Gene3D" id="3.30.70.100">
    <property type="match status" value="1"/>
</dbReference>
<dbReference type="AlphaFoldDB" id="A0A518DTL7"/>
<dbReference type="Proteomes" id="UP000317648">
    <property type="component" value="Chromosome"/>
</dbReference>
<feature type="transmembrane region" description="Helical" evidence="8">
    <location>
        <begin position="815"/>
        <end position="832"/>
    </location>
</feature>
<sequence precursor="true">MRRTSAATCRLLAALFVVASVAILGSGSLSAQPPTPALPQELPPTRDEIEQAQQRLQNDTQVVEEDRVRLNEAYQKTLEFLKSRQDWQARADAFKSAAENAPKTIEETQKKLDSADVPLDFSQLDRAAQQQMLLEQEAALRVKEEEIAKREAAPKAEDRLNTVIPERLLAITQRQAEITAILADPPGDTPASLAKRKSLLAEKAALQAEADTLAAERQTFGATAELRALERRLATREVQRLTHNVKLLREAIDAARLKQAALEAKAAADLAAAVQGRILRAYAEQNSELASRRETLATTLKELNEQIEVTDAELRQIRTDFERIEKRLTQSGVNTAMGLVLQKQRASLGAPQAYRNSIRARQQLMGQLQVETYNLEELESEIPQFAAAAQAAANSASLEAGADELALQQAVETLVANRQDYIGQLQQDNDLYFRRLVELDTLETDLLRLTQNFEAFIKEQVLWVPNRQPINRDDLGRVWLAVSRRLTPHRLAQEWKSLSQVIWAHWGWLLAAMLLVGSIFFVERRIKARLDGINQMLDEDKNYSFTPTLQCIFFTLLGAALWPGVLLLLGNMLSSSKSATTLWLAAGESLYQTSLLLFALDAIRKTCRRGGLAIAHFGWEQASVLRFHHRIRWVLWMAVPLTFAILMLRNDLVSLEKAAVARVLFLIGMVALLIGLPLLASPFSRVVRDALGQSSQSWFARMYYVWLAITAAIPATLAILTAMGYSYTASQMAGRIFGAFCVLYGVMCAHAAVVRWLVLARRRLAIVEAEEQARHAAATLENAPSELAESALSHVEVVNPEDIDLTAIDAEQRGLVRNVTLMAVVVLMWILWNDVLPALRFVETISLWKGADGVAINLGNAALAAITIAVTFMVTKTAPSLLETTVLHRMPLDPGARFAITTISRYLFSIMGAVIACHQIGFSWFNVQWFIAAVTVGLGFGLQEIFANFVSGLILLLERPIRVGDVVTVGETTGVVVRIRMRATTIRDWDRKELIVPNKEFITGRLLNWTLSDSTNRLVIEVGVSYSTDVEYARLVLLRVLRRHPEVLKDPSPTVVFDGFMDSSLRMVARLFLENLENRLTVTHELHAQILRAFRDAKIDIPFPQRDLHIRSTVERAQLAGDGNTSKAG</sequence>
<dbReference type="OrthoDB" id="9809206at2"/>
<dbReference type="Pfam" id="PF21082">
    <property type="entry name" value="MS_channel_3rd"/>
    <property type="match status" value="1"/>
</dbReference>
<feature type="transmembrane region" description="Helical" evidence="8">
    <location>
        <begin position="503"/>
        <end position="522"/>
    </location>
</feature>
<name>A0A518DTL7_9BACT</name>
<feature type="transmembrane region" description="Helical" evidence="8">
    <location>
        <begin position="631"/>
        <end position="648"/>
    </location>
</feature>
<comment type="subcellular location">
    <subcellularLocation>
        <location evidence="1">Cell membrane</location>
        <topology evidence="1">Multi-pass membrane protein</topology>
    </subcellularLocation>
</comment>
<feature type="transmembrane region" description="Helical" evidence="8">
    <location>
        <begin position="854"/>
        <end position="874"/>
    </location>
</feature>
<feature type="transmembrane region" description="Helical" evidence="8">
    <location>
        <begin position="906"/>
        <end position="925"/>
    </location>
</feature>
<dbReference type="InterPro" id="IPR052702">
    <property type="entry name" value="MscS-like_channel"/>
</dbReference>
<keyword evidence="5 8" id="KW-1133">Transmembrane helix</keyword>
<evidence type="ECO:0000256" key="1">
    <source>
        <dbReference type="ARBA" id="ARBA00004651"/>
    </source>
</evidence>
<dbReference type="Pfam" id="PF12795">
    <property type="entry name" value="MscS_porin"/>
    <property type="match status" value="1"/>
</dbReference>
<dbReference type="Pfam" id="PF00924">
    <property type="entry name" value="MS_channel_2nd"/>
    <property type="match status" value="1"/>
</dbReference>
<evidence type="ECO:0000259" key="11">
    <source>
        <dbReference type="Pfam" id="PF12794"/>
    </source>
</evidence>
<dbReference type="InterPro" id="IPR011014">
    <property type="entry name" value="MscS_channel_TM-2"/>
</dbReference>
<feature type="domain" description="Mechanosensitive ion channel inner membrane" evidence="11">
    <location>
        <begin position="508"/>
        <end position="848"/>
    </location>
</feature>
<feature type="transmembrane region" description="Helical" evidence="8">
    <location>
        <begin position="660"/>
        <end position="681"/>
    </location>
</feature>
<feature type="transmembrane region" description="Helical" evidence="8">
    <location>
        <begin position="736"/>
        <end position="758"/>
    </location>
</feature>
<keyword evidence="3" id="KW-1003">Cell membrane</keyword>
<protein>
    <submittedName>
        <fullName evidence="14">Miniconductance mechanosensitive channel MscM</fullName>
    </submittedName>
</protein>
<evidence type="ECO:0000256" key="6">
    <source>
        <dbReference type="ARBA" id="ARBA00023136"/>
    </source>
</evidence>
<feature type="domain" description="Mechanosensitive ion channel MscS porin" evidence="12">
    <location>
        <begin position="59"/>
        <end position="274"/>
    </location>
</feature>
<dbReference type="InterPro" id="IPR049278">
    <property type="entry name" value="MS_channel_C"/>
</dbReference>
<dbReference type="InterPro" id="IPR025692">
    <property type="entry name" value="MscS_IM_dom1"/>
</dbReference>